<proteinExistence type="predicted"/>
<dbReference type="AlphaFoldDB" id="A0A5D0XRP4"/>
<dbReference type="PANTHER" id="PTHR33434:SF2">
    <property type="entry name" value="FATTY ACID-BINDING PROTEIN TM_1468"/>
    <property type="match status" value="1"/>
</dbReference>
<dbReference type="Pfam" id="PF02645">
    <property type="entry name" value="DegV"/>
    <property type="match status" value="1"/>
</dbReference>
<dbReference type="SUPFAM" id="SSF82549">
    <property type="entry name" value="DAK1/DegV-like"/>
    <property type="match status" value="1"/>
</dbReference>
<dbReference type="PANTHER" id="PTHR33434">
    <property type="entry name" value="DEGV DOMAIN-CONTAINING PROTEIN DR_1986-RELATED"/>
    <property type="match status" value="1"/>
</dbReference>
<reference evidence="2 3" key="1">
    <citation type="submission" date="2019-08" db="EMBL/GenBank/DDBJ databases">
        <title>Genone of Arthrobacter echini P9.</title>
        <authorList>
            <person name="Bowman J.P."/>
        </authorList>
    </citation>
    <scope>NUCLEOTIDE SEQUENCE [LARGE SCALE GENOMIC DNA]</scope>
    <source>
        <strain evidence="2 3">P9</strain>
    </source>
</reference>
<gene>
    <name evidence="2" type="ORF">FQ377_05235</name>
</gene>
<dbReference type="EMBL" id="VSLD01000002">
    <property type="protein sequence ID" value="TYC99386.1"/>
    <property type="molecule type" value="Genomic_DNA"/>
</dbReference>
<comment type="caution">
    <text evidence="2">The sequence shown here is derived from an EMBL/GenBank/DDBJ whole genome shotgun (WGS) entry which is preliminary data.</text>
</comment>
<dbReference type="Gene3D" id="3.30.1180.10">
    <property type="match status" value="1"/>
</dbReference>
<dbReference type="NCBIfam" id="TIGR00762">
    <property type="entry name" value="DegV"/>
    <property type="match status" value="1"/>
</dbReference>
<dbReference type="GO" id="GO:0008289">
    <property type="term" value="F:lipid binding"/>
    <property type="evidence" value="ECO:0007669"/>
    <property type="project" value="UniProtKB-KW"/>
</dbReference>
<protein>
    <submittedName>
        <fullName evidence="2">DegV family protein</fullName>
    </submittedName>
</protein>
<organism evidence="2 3">
    <name type="scientific">Arthrobacter echini</name>
    <dbReference type="NCBI Taxonomy" id="1529066"/>
    <lineage>
        <taxon>Bacteria</taxon>
        <taxon>Bacillati</taxon>
        <taxon>Actinomycetota</taxon>
        <taxon>Actinomycetes</taxon>
        <taxon>Micrococcales</taxon>
        <taxon>Micrococcaceae</taxon>
        <taxon>Arthrobacter</taxon>
    </lineage>
</organism>
<dbReference type="OrthoDB" id="9760324at2"/>
<keyword evidence="1" id="KW-0446">Lipid-binding</keyword>
<evidence type="ECO:0000313" key="3">
    <source>
        <dbReference type="Proteomes" id="UP000323410"/>
    </source>
</evidence>
<accession>A0A5D0XRP4</accession>
<keyword evidence="3" id="KW-1185">Reference proteome</keyword>
<dbReference type="Gene3D" id="3.40.50.10170">
    <property type="match status" value="1"/>
</dbReference>
<dbReference type="RefSeq" id="WP_148600208.1">
    <property type="nucleotide sequence ID" value="NZ_VSLD01000002.1"/>
</dbReference>
<dbReference type="InterPro" id="IPR043168">
    <property type="entry name" value="DegV_C"/>
</dbReference>
<sequence length="302" mass="30708">MHPEAAPGRTEVPARIAVVTDSAAGFPPEWLEVGGAAHGIRTVALPVLVGNDILTGEHDDVTAPLMVALAAGADVRTSRPSPGQFDRAYGQLADEGFDGVVSVHLSGLLSGTVDAARMAAARAALPVEVIDTRTAGMAQGRAALAALDAVRAGAELHAAAATAAMIARASSLYFYVPSVEQLRRGGRITAAAGWLGSLLSVRVILHVRGGALVPLERMRSAARGLQRLEELTTDDVAARSGSVHLTVHHFGNEEDALALAERLETVAGAASVATAPCPAVLAAHAGLGVVAVTVSSAASGER</sequence>
<dbReference type="PROSITE" id="PS51482">
    <property type="entry name" value="DEGV"/>
    <property type="match status" value="1"/>
</dbReference>
<dbReference type="InterPro" id="IPR050270">
    <property type="entry name" value="DegV_domain_contain"/>
</dbReference>
<dbReference type="InterPro" id="IPR003797">
    <property type="entry name" value="DegV"/>
</dbReference>
<evidence type="ECO:0000256" key="1">
    <source>
        <dbReference type="ARBA" id="ARBA00023121"/>
    </source>
</evidence>
<name>A0A5D0XRP4_9MICC</name>
<evidence type="ECO:0000313" key="2">
    <source>
        <dbReference type="EMBL" id="TYC99386.1"/>
    </source>
</evidence>
<dbReference type="Proteomes" id="UP000323410">
    <property type="component" value="Unassembled WGS sequence"/>
</dbReference>